<keyword evidence="4 6" id="KW-1133">Transmembrane helix</keyword>
<dbReference type="GO" id="GO:0005886">
    <property type="term" value="C:plasma membrane"/>
    <property type="evidence" value="ECO:0007669"/>
    <property type="project" value="UniProtKB-SubCell"/>
</dbReference>
<reference evidence="9 10" key="1">
    <citation type="submission" date="2021-05" db="EMBL/GenBank/DDBJ databases">
        <title>A Polyphasic approach of four new species of the genus Ohtaekwangia: Ohtaekwangia histidinii sp. nov., Ohtaekwangia cretensis sp. nov., Ohtaekwangia indiensis sp. nov., Ohtaekwangia reichenbachii sp. nov. from diverse environment.</title>
        <authorList>
            <person name="Octaviana S."/>
        </authorList>
    </citation>
    <scope>NUCLEOTIDE SEQUENCE [LARGE SCALE GENOMIC DNA]</scope>
    <source>
        <strain evidence="9 10">PWU4</strain>
    </source>
</reference>
<dbReference type="InterPro" id="IPR025857">
    <property type="entry name" value="MacB_PCD"/>
</dbReference>
<dbReference type="NCBIfam" id="NF038404">
    <property type="entry name" value="perm_prefix_2"/>
    <property type="match status" value="1"/>
</dbReference>
<feature type="domain" description="MacB-like periplasmic core" evidence="8">
    <location>
        <begin position="98"/>
        <end position="320"/>
    </location>
</feature>
<feature type="transmembrane region" description="Helical" evidence="6">
    <location>
        <begin position="453"/>
        <end position="477"/>
    </location>
</feature>
<accession>A0AAP2DPM8</accession>
<dbReference type="PANTHER" id="PTHR30572:SF18">
    <property type="entry name" value="ABC-TYPE MACROLIDE FAMILY EXPORT SYSTEM PERMEASE COMPONENT 2"/>
    <property type="match status" value="1"/>
</dbReference>
<keyword evidence="5 6" id="KW-0472">Membrane</keyword>
<feature type="domain" description="ABC3 transporter permease C-terminal" evidence="7">
    <location>
        <begin position="366"/>
        <end position="479"/>
    </location>
</feature>
<feature type="transmembrane region" description="Helical" evidence="6">
    <location>
        <begin position="829"/>
        <end position="852"/>
    </location>
</feature>
<dbReference type="Pfam" id="PF12704">
    <property type="entry name" value="MacB_PCD"/>
    <property type="match status" value="1"/>
</dbReference>
<keyword evidence="2" id="KW-1003">Cell membrane</keyword>
<evidence type="ECO:0000256" key="2">
    <source>
        <dbReference type="ARBA" id="ARBA00022475"/>
    </source>
</evidence>
<sequence>MSHNNVRPPQWVLRFLRWFCPDHLAEEIEGDLLQRFARDVKTFGERKARRRFTWNAIRFLRPGIVLRNKLSIQLTPFYMLGNYFKVASRVMLRNRLYSFINVFGLTLGLTGACLLFLWVGREFSYDQFHADKDRIYKAWNREVQNGEIQCWSKTPRVLAPTLVQEYPAVESAVSYARYGSSQLFTAGETRLIKNTGVYTDAQFLTMFSFPLLKGDPSKVLREPNTMVVTEQFARQLFGDREAFGETISIEESGYTFQFTVAGILKDLPPNTDFYFDYLIPFSFLESIGEKDTYWKNNSVETYVKLRTGESADQLNEVVKDVAKKHSDKETTREIFLYPLTKMHLYAGFENGVPAGGRIQIIRMLGLLGICLIVIACVNFVNLSTARAQRRSKEVGIRKVTGAYRYSLILQFLCESVLIALGAGLLSLILVYLLLPSFSTLIRQPLTLDFFSPYFWTMAFSLTAFIGLAAGLYPALYLSSFRPVRILKGVAITTGNRGWLRQSLVVFQFGFAVMLIVSVIVVSKQVRYVQHREAGYNREHLVYQPATGSLQKNYSSYRNDLLSSGTATSVTMTSAPITEPWSNTTSLQWNGKDPADRSVVERFIADEAFSKTAGLTMLQGRDLDLQQFPSDSSGALINEAAVKLMGFKEPVGEIIVDGNTEWHVVGVVKDFVITSPHQKIKPLVVMGCQKNMFSTIHIRLSAARTSQENLKALSSMFAKYDQSHPFEYHFVDEVYQRKFDGIRATLTITGIFSALAITIAALGLLGLSIYVIESRVKEIGIRKVLGGSVAGVVKLLCMHSLKPIFLAIVLFSPMAWLSMSWWLQSFDYRIAMNVWVIVSAATVILSVAMVTIVSQTLRAANANPVHSLRNE</sequence>
<dbReference type="RefSeq" id="WP_254165256.1">
    <property type="nucleotide sequence ID" value="NZ_JAHESF010000016.1"/>
</dbReference>
<dbReference type="InterPro" id="IPR050250">
    <property type="entry name" value="Macrolide_Exporter_MacB"/>
</dbReference>
<organism evidence="9 10">
    <name type="scientific">Chryseosolibacter histidini</name>
    <dbReference type="NCBI Taxonomy" id="2782349"/>
    <lineage>
        <taxon>Bacteria</taxon>
        <taxon>Pseudomonadati</taxon>
        <taxon>Bacteroidota</taxon>
        <taxon>Cytophagia</taxon>
        <taxon>Cytophagales</taxon>
        <taxon>Chryseotaleaceae</taxon>
        <taxon>Chryseosolibacter</taxon>
    </lineage>
</organism>
<protein>
    <submittedName>
        <fullName evidence="9">ABC transporter permease</fullName>
    </submittedName>
</protein>
<feature type="transmembrane region" description="Helical" evidence="6">
    <location>
        <begin position="405"/>
        <end position="433"/>
    </location>
</feature>
<evidence type="ECO:0000256" key="3">
    <source>
        <dbReference type="ARBA" id="ARBA00022692"/>
    </source>
</evidence>
<evidence type="ECO:0000313" key="10">
    <source>
        <dbReference type="Proteomes" id="UP001319200"/>
    </source>
</evidence>
<dbReference type="EMBL" id="JAHESF010000016">
    <property type="protein sequence ID" value="MBT1698667.1"/>
    <property type="molecule type" value="Genomic_DNA"/>
</dbReference>
<feature type="transmembrane region" description="Helical" evidence="6">
    <location>
        <begin position="96"/>
        <end position="119"/>
    </location>
</feature>
<dbReference type="GO" id="GO:0022857">
    <property type="term" value="F:transmembrane transporter activity"/>
    <property type="evidence" value="ECO:0007669"/>
    <property type="project" value="TreeGrafter"/>
</dbReference>
<evidence type="ECO:0000313" key="9">
    <source>
        <dbReference type="EMBL" id="MBT1698667.1"/>
    </source>
</evidence>
<evidence type="ECO:0000259" key="7">
    <source>
        <dbReference type="Pfam" id="PF02687"/>
    </source>
</evidence>
<evidence type="ECO:0000256" key="6">
    <source>
        <dbReference type="SAM" id="Phobius"/>
    </source>
</evidence>
<dbReference type="InterPro" id="IPR047699">
    <property type="entry name" value="Permease_put_prefix"/>
</dbReference>
<evidence type="ECO:0000256" key="4">
    <source>
        <dbReference type="ARBA" id="ARBA00022989"/>
    </source>
</evidence>
<evidence type="ECO:0000259" key="8">
    <source>
        <dbReference type="Pfam" id="PF12704"/>
    </source>
</evidence>
<evidence type="ECO:0000256" key="1">
    <source>
        <dbReference type="ARBA" id="ARBA00004651"/>
    </source>
</evidence>
<dbReference type="AlphaFoldDB" id="A0AAP2DPM8"/>
<name>A0AAP2DPM8_9BACT</name>
<gene>
    <name evidence="9" type="ORF">KK083_17370</name>
</gene>
<dbReference type="PANTHER" id="PTHR30572">
    <property type="entry name" value="MEMBRANE COMPONENT OF TRANSPORTER-RELATED"/>
    <property type="match status" value="1"/>
</dbReference>
<feature type="transmembrane region" description="Helical" evidence="6">
    <location>
        <begin position="745"/>
        <end position="771"/>
    </location>
</feature>
<dbReference type="Pfam" id="PF02687">
    <property type="entry name" value="FtsX"/>
    <property type="match status" value="2"/>
</dbReference>
<keyword evidence="10" id="KW-1185">Reference proteome</keyword>
<feature type="transmembrane region" description="Helical" evidence="6">
    <location>
        <begin position="498"/>
        <end position="521"/>
    </location>
</feature>
<dbReference type="Proteomes" id="UP001319200">
    <property type="component" value="Unassembled WGS sequence"/>
</dbReference>
<feature type="transmembrane region" description="Helical" evidence="6">
    <location>
        <begin position="363"/>
        <end position="384"/>
    </location>
</feature>
<evidence type="ECO:0000256" key="5">
    <source>
        <dbReference type="ARBA" id="ARBA00023136"/>
    </source>
</evidence>
<feature type="transmembrane region" description="Helical" evidence="6">
    <location>
        <begin position="803"/>
        <end position="823"/>
    </location>
</feature>
<comment type="subcellular location">
    <subcellularLocation>
        <location evidence="1">Cell membrane</location>
        <topology evidence="1">Multi-pass membrane protein</topology>
    </subcellularLocation>
</comment>
<comment type="caution">
    <text evidence="9">The sequence shown here is derived from an EMBL/GenBank/DDBJ whole genome shotgun (WGS) entry which is preliminary data.</text>
</comment>
<feature type="domain" description="ABC3 transporter permease C-terminal" evidence="7">
    <location>
        <begin position="750"/>
        <end position="863"/>
    </location>
</feature>
<dbReference type="InterPro" id="IPR003838">
    <property type="entry name" value="ABC3_permease_C"/>
</dbReference>
<proteinExistence type="predicted"/>
<keyword evidence="3 6" id="KW-0812">Transmembrane</keyword>